<keyword evidence="3" id="KW-1185">Reference proteome</keyword>
<evidence type="ECO:0000256" key="1">
    <source>
        <dbReference type="SAM" id="Phobius"/>
    </source>
</evidence>
<dbReference type="RefSeq" id="WP_169504003.1">
    <property type="nucleotide sequence ID" value="NZ_JABBPN010000003.1"/>
</dbReference>
<dbReference type="EMBL" id="JABBPN010000003">
    <property type="protein sequence ID" value="NMO95262.1"/>
    <property type="molecule type" value="Genomic_DNA"/>
</dbReference>
<comment type="caution">
    <text evidence="2">The sequence shown here is derived from an EMBL/GenBank/DDBJ whole genome shotgun (WGS) entry which is preliminary data.</text>
</comment>
<proteinExistence type="predicted"/>
<organism evidence="2 3">
    <name type="scientific">Paenibacillus lemnae</name>
    <dbReference type="NCBI Taxonomy" id="1330551"/>
    <lineage>
        <taxon>Bacteria</taxon>
        <taxon>Bacillati</taxon>
        <taxon>Bacillota</taxon>
        <taxon>Bacilli</taxon>
        <taxon>Bacillales</taxon>
        <taxon>Paenibacillaceae</taxon>
        <taxon>Paenibacillus</taxon>
    </lineage>
</organism>
<keyword evidence="1" id="KW-1133">Transmembrane helix</keyword>
<accession>A0A848M577</accession>
<reference evidence="2 3" key="1">
    <citation type="submission" date="2020-04" db="EMBL/GenBank/DDBJ databases">
        <title>Paenibacillus algicola sp. nov., a novel marine bacterium producing alginate lyase.</title>
        <authorList>
            <person name="Huang H."/>
        </authorList>
    </citation>
    <scope>NUCLEOTIDE SEQUENCE [LARGE SCALE GENOMIC DNA]</scope>
    <source>
        <strain evidence="2 3">L7-75</strain>
    </source>
</reference>
<sequence length="90" mass="10242">MNELLIYILPGAAVLAGCLFYVRRKRTRRHSENVISMNAVSKKRNKKGQACSKCKQRGDLIFYANDAGIVRGLCKDCRKKAEVHEELYPV</sequence>
<protein>
    <submittedName>
        <fullName evidence="2">Uncharacterized protein</fullName>
    </submittedName>
</protein>
<evidence type="ECO:0000313" key="3">
    <source>
        <dbReference type="Proteomes" id="UP000565468"/>
    </source>
</evidence>
<dbReference type="AlphaFoldDB" id="A0A848M577"/>
<name>A0A848M577_PAELE</name>
<gene>
    <name evidence="2" type="ORF">HII30_05600</name>
</gene>
<dbReference type="Proteomes" id="UP000565468">
    <property type="component" value="Unassembled WGS sequence"/>
</dbReference>
<keyword evidence="1" id="KW-0812">Transmembrane</keyword>
<keyword evidence="1" id="KW-0472">Membrane</keyword>
<feature type="transmembrane region" description="Helical" evidence="1">
    <location>
        <begin position="6"/>
        <end position="22"/>
    </location>
</feature>
<evidence type="ECO:0000313" key="2">
    <source>
        <dbReference type="EMBL" id="NMO95262.1"/>
    </source>
</evidence>